<dbReference type="GO" id="GO:0009707">
    <property type="term" value="C:chloroplast outer membrane"/>
    <property type="evidence" value="ECO:0007669"/>
    <property type="project" value="TreeGrafter"/>
</dbReference>
<gene>
    <name evidence="2" type="ORF">SVIM_LOCUS196092</name>
</gene>
<organism evidence="2">
    <name type="scientific">Salix viminalis</name>
    <name type="common">Common osier</name>
    <name type="synonym">Basket willow</name>
    <dbReference type="NCBI Taxonomy" id="40686"/>
    <lineage>
        <taxon>Eukaryota</taxon>
        <taxon>Viridiplantae</taxon>
        <taxon>Streptophyta</taxon>
        <taxon>Embryophyta</taxon>
        <taxon>Tracheophyta</taxon>
        <taxon>Spermatophyta</taxon>
        <taxon>Magnoliopsida</taxon>
        <taxon>eudicotyledons</taxon>
        <taxon>Gunneridae</taxon>
        <taxon>Pentapetalae</taxon>
        <taxon>rosids</taxon>
        <taxon>fabids</taxon>
        <taxon>Malpighiales</taxon>
        <taxon>Salicaceae</taxon>
        <taxon>Saliceae</taxon>
        <taxon>Salix</taxon>
    </lineage>
</organism>
<feature type="compositionally biased region" description="Pro residues" evidence="1">
    <location>
        <begin position="26"/>
        <end position="35"/>
    </location>
</feature>
<reference evidence="2" key="1">
    <citation type="submission" date="2019-03" db="EMBL/GenBank/DDBJ databases">
        <authorList>
            <person name="Mank J."/>
            <person name="Almeida P."/>
        </authorList>
    </citation>
    <scope>NUCLEOTIDE SEQUENCE</scope>
    <source>
        <strain evidence="2">78183</strain>
    </source>
</reference>
<feature type="compositionally biased region" description="Pro residues" evidence="1">
    <location>
        <begin position="1"/>
        <end position="14"/>
    </location>
</feature>
<evidence type="ECO:0008006" key="3">
    <source>
        <dbReference type="Google" id="ProtNLM"/>
    </source>
</evidence>
<protein>
    <recommendedName>
        <fullName evidence="3">Outer envelope pore protein 37, chloroplastic</fullName>
    </recommendedName>
</protein>
<proteinExistence type="predicted"/>
<dbReference type="GO" id="GO:0005216">
    <property type="term" value="F:monoatomic ion channel activity"/>
    <property type="evidence" value="ECO:0007669"/>
    <property type="project" value="InterPro"/>
</dbReference>
<evidence type="ECO:0000313" key="2">
    <source>
        <dbReference type="EMBL" id="VFU37332.1"/>
    </source>
</evidence>
<name>A0A6N2L970_SALVM</name>
<dbReference type="GO" id="GO:0006812">
    <property type="term" value="P:monoatomic cation transport"/>
    <property type="evidence" value="ECO:0007669"/>
    <property type="project" value="InterPro"/>
</dbReference>
<sequence>MAESSPPPPLPPSPNHMVPPILHTDTPPPPPPPPRSCKICLLSKRPKLRVTSEFDSDTSLFFHKVSCKLLDSFAKFKLSFLNNNKGELSQPQFAFTSKLLSIHYDLEEQNALVKGSFDLGPNLHFKAAHDVKAQHGEVTMVADLGDPGYALEISSPVPTVGVPRATLKFPLGEVSLEEKEEEEARRTLSVSGVVKSQLMNGICTAQFSDEDLKLRYCYKDEELSIIPSISLPSNALSFAFKRRFTPSNKLSYWYNFDTNNWSTVYKHTYGKDFKFKAGYDSDVRLGWASFWVGDEGGNAKTAPMKMKVQFMLQVPQDDIRTSALMFRESLFSGHPSAKF</sequence>
<dbReference type="EMBL" id="CAADRP010001225">
    <property type="protein sequence ID" value="VFU37332.1"/>
    <property type="molecule type" value="Genomic_DNA"/>
</dbReference>
<dbReference type="AlphaFoldDB" id="A0A6N2L970"/>
<dbReference type="PANTHER" id="PTHR35484">
    <property type="entry name" value="OUTER ENVELOPE PORE PROTEIN 37, CHLOROPLASTIC"/>
    <property type="match status" value="1"/>
</dbReference>
<accession>A0A6N2L970</accession>
<dbReference type="InterPro" id="IPR038951">
    <property type="entry name" value="OEP37-like"/>
</dbReference>
<dbReference type="PANTHER" id="PTHR35484:SF2">
    <property type="entry name" value="OUTER ENVELOPE PORE PROTEIN 37, CHLOROPLASTIC"/>
    <property type="match status" value="1"/>
</dbReference>
<evidence type="ECO:0000256" key="1">
    <source>
        <dbReference type="SAM" id="MobiDB-lite"/>
    </source>
</evidence>
<feature type="region of interest" description="Disordered" evidence="1">
    <location>
        <begin position="1"/>
        <end position="35"/>
    </location>
</feature>